<evidence type="ECO:0000256" key="10">
    <source>
        <dbReference type="HAMAP-Rule" id="MF_00061"/>
    </source>
</evidence>
<dbReference type="GO" id="GO:0016114">
    <property type="term" value="P:terpenoid biosynthetic process"/>
    <property type="evidence" value="ECO:0007669"/>
    <property type="project" value="UniProtKB-UniRule"/>
</dbReference>
<dbReference type="GO" id="GO:0019288">
    <property type="term" value="P:isopentenyl diphosphate biosynthetic process, methylerythritol 4-phosphate pathway"/>
    <property type="evidence" value="ECO:0007669"/>
    <property type="project" value="UniProtKB-UniRule"/>
</dbReference>
<dbReference type="Proteomes" id="UP000807785">
    <property type="component" value="Unassembled WGS sequence"/>
</dbReference>
<evidence type="ECO:0000256" key="2">
    <source>
        <dbReference type="ARBA" id="ARBA00012052"/>
    </source>
</evidence>
<dbReference type="InterPro" id="IPR036554">
    <property type="entry name" value="GHMP_kinase_C_sf"/>
</dbReference>
<dbReference type="InterPro" id="IPR020568">
    <property type="entry name" value="Ribosomal_Su5_D2-typ_SF"/>
</dbReference>
<comment type="catalytic activity">
    <reaction evidence="10">
        <text>4-CDP-2-C-methyl-D-erythritol + ATP = 4-CDP-2-C-methyl-D-erythritol 2-phosphate + ADP + H(+)</text>
        <dbReference type="Rhea" id="RHEA:18437"/>
        <dbReference type="ChEBI" id="CHEBI:15378"/>
        <dbReference type="ChEBI" id="CHEBI:30616"/>
        <dbReference type="ChEBI" id="CHEBI:57823"/>
        <dbReference type="ChEBI" id="CHEBI:57919"/>
        <dbReference type="ChEBI" id="CHEBI:456216"/>
        <dbReference type="EC" id="2.7.1.148"/>
    </reaction>
</comment>
<comment type="pathway">
    <text evidence="10">Isoprenoid biosynthesis; isopentenyl diphosphate biosynthesis via DXP pathway; isopentenyl diphosphate from 1-deoxy-D-xylulose 5-phosphate: step 3/6.</text>
</comment>
<evidence type="ECO:0000256" key="9">
    <source>
        <dbReference type="ARBA" id="ARBA00032554"/>
    </source>
</evidence>
<dbReference type="InterPro" id="IPR004424">
    <property type="entry name" value="IspE"/>
</dbReference>
<dbReference type="InterPro" id="IPR006204">
    <property type="entry name" value="GHMP_kinase_N_dom"/>
</dbReference>
<evidence type="ECO:0000256" key="8">
    <source>
        <dbReference type="ARBA" id="ARBA00023229"/>
    </source>
</evidence>
<evidence type="ECO:0000256" key="4">
    <source>
        <dbReference type="ARBA" id="ARBA00022679"/>
    </source>
</evidence>
<dbReference type="PANTHER" id="PTHR43527">
    <property type="entry name" value="4-DIPHOSPHOCYTIDYL-2-C-METHYL-D-ERYTHRITOL KINASE, CHLOROPLASTIC"/>
    <property type="match status" value="1"/>
</dbReference>
<dbReference type="GO" id="GO:0005524">
    <property type="term" value="F:ATP binding"/>
    <property type="evidence" value="ECO:0007669"/>
    <property type="project" value="UniProtKB-UniRule"/>
</dbReference>
<feature type="active site" evidence="10">
    <location>
        <position position="16"/>
    </location>
</feature>
<keyword evidence="5 10" id="KW-0547">Nucleotide-binding</keyword>
<evidence type="ECO:0000256" key="7">
    <source>
        <dbReference type="ARBA" id="ARBA00022840"/>
    </source>
</evidence>
<dbReference type="EMBL" id="JADJEV010000004">
    <property type="protein sequence ID" value="MBK6973928.1"/>
    <property type="molecule type" value="Genomic_DNA"/>
</dbReference>
<dbReference type="InterPro" id="IPR013750">
    <property type="entry name" value="GHMP_kinase_C_dom"/>
</dbReference>
<evidence type="ECO:0000256" key="6">
    <source>
        <dbReference type="ARBA" id="ARBA00022777"/>
    </source>
</evidence>
<dbReference type="NCBIfam" id="NF011202">
    <property type="entry name" value="PRK14608.1"/>
    <property type="match status" value="1"/>
</dbReference>
<evidence type="ECO:0000259" key="11">
    <source>
        <dbReference type="Pfam" id="PF00288"/>
    </source>
</evidence>
<dbReference type="EC" id="2.7.1.148" evidence="2 10"/>
<feature type="domain" description="GHMP kinase C-terminal" evidence="12">
    <location>
        <begin position="211"/>
        <end position="269"/>
    </location>
</feature>
<evidence type="ECO:0000313" key="14">
    <source>
        <dbReference type="Proteomes" id="UP000807785"/>
    </source>
</evidence>
<evidence type="ECO:0000313" key="13">
    <source>
        <dbReference type="EMBL" id="MBK6973928.1"/>
    </source>
</evidence>
<comment type="caution">
    <text evidence="13">The sequence shown here is derived from an EMBL/GenBank/DDBJ whole genome shotgun (WGS) entry which is preliminary data.</text>
</comment>
<dbReference type="Gene3D" id="3.30.230.10">
    <property type="match status" value="1"/>
</dbReference>
<name>A0A9D7HMN1_9PROT</name>
<dbReference type="PIRSF" id="PIRSF010376">
    <property type="entry name" value="IspE"/>
    <property type="match status" value="1"/>
</dbReference>
<dbReference type="HAMAP" id="MF_00061">
    <property type="entry name" value="IspE"/>
    <property type="match status" value="1"/>
</dbReference>
<comment type="similarity">
    <text evidence="1 10">Belongs to the GHMP kinase family. IspE subfamily.</text>
</comment>
<comment type="function">
    <text evidence="10">Catalyzes the phosphorylation of the position 2 hydroxy group of 4-diphosphocytidyl-2C-methyl-D-erythritol.</text>
</comment>
<keyword evidence="7 10" id="KW-0067">ATP-binding</keyword>
<dbReference type="SUPFAM" id="SSF54211">
    <property type="entry name" value="Ribosomal protein S5 domain 2-like"/>
    <property type="match status" value="1"/>
</dbReference>
<feature type="binding site" evidence="10">
    <location>
        <begin position="99"/>
        <end position="109"/>
    </location>
    <ligand>
        <name>ATP</name>
        <dbReference type="ChEBI" id="CHEBI:30616"/>
    </ligand>
</feature>
<evidence type="ECO:0000256" key="5">
    <source>
        <dbReference type="ARBA" id="ARBA00022741"/>
    </source>
</evidence>
<dbReference type="PANTHER" id="PTHR43527:SF2">
    <property type="entry name" value="4-DIPHOSPHOCYTIDYL-2-C-METHYL-D-ERYTHRITOL KINASE, CHLOROPLASTIC"/>
    <property type="match status" value="1"/>
</dbReference>
<dbReference type="SUPFAM" id="SSF55060">
    <property type="entry name" value="GHMP Kinase, C-terminal domain"/>
    <property type="match status" value="1"/>
</dbReference>
<dbReference type="AlphaFoldDB" id="A0A9D7HMN1"/>
<protein>
    <recommendedName>
        <fullName evidence="3 10">4-diphosphocytidyl-2-C-methyl-D-erythritol kinase</fullName>
        <shortName evidence="10">CMK</shortName>
        <ecNumber evidence="2 10">2.7.1.148</ecNumber>
    </recommendedName>
    <alternativeName>
        <fullName evidence="9 10">4-(cytidine-5'-diphospho)-2-C-methyl-D-erythritol kinase</fullName>
    </alternativeName>
</protein>
<evidence type="ECO:0000256" key="3">
    <source>
        <dbReference type="ARBA" id="ARBA00017473"/>
    </source>
</evidence>
<keyword evidence="8 10" id="KW-0414">Isoprene biosynthesis</keyword>
<dbReference type="Pfam" id="PF00288">
    <property type="entry name" value="GHMP_kinases_N"/>
    <property type="match status" value="1"/>
</dbReference>
<evidence type="ECO:0000259" key="12">
    <source>
        <dbReference type="Pfam" id="PF08544"/>
    </source>
</evidence>
<feature type="domain" description="GHMP kinase N-terminal" evidence="11">
    <location>
        <begin position="72"/>
        <end position="149"/>
    </location>
</feature>
<dbReference type="Gene3D" id="3.30.70.890">
    <property type="entry name" value="GHMP kinase, C-terminal domain"/>
    <property type="match status" value="1"/>
</dbReference>
<proteinExistence type="inferred from homology"/>
<dbReference type="InterPro" id="IPR014721">
    <property type="entry name" value="Ribsml_uS5_D2-typ_fold_subgr"/>
</dbReference>
<keyword evidence="6 10" id="KW-0418">Kinase</keyword>
<gene>
    <name evidence="10 13" type="primary">ispE</name>
    <name evidence="13" type="ORF">IPH26_13690</name>
</gene>
<keyword evidence="4 10" id="KW-0808">Transferase</keyword>
<organism evidence="13 14">
    <name type="scientific">Candidatus Methylophosphatis roskildensis</name>
    <dbReference type="NCBI Taxonomy" id="2899263"/>
    <lineage>
        <taxon>Bacteria</taxon>
        <taxon>Pseudomonadati</taxon>
        <taxon>Pseudomonadota</taxon>
        <taxon>Betaproteobacteria</taxon>
        <taxon>Nitrosomonadales</taxon>
        <taxon>Sterolibacteriaceae</taxon>
        <taxon>Candidatus Methylophosphatis</taxon>
    </lineage>
</organism>
<dbReference type="GO" id="GO:0050515">
    <property type="term" value="F:4-(cytidine 5'-diphospho)-2-C-methyl-D-erythritol kinase activity"/>
    <property type="evidence" value="ECO:0007669"/>
    <property type="project" value="UniProtKB-UniRule"/>
</dbReference>
<dbReference type="NCBIfam" id="TIGR00154">
    <property type="entry name" value="ispE"/>
    <property type="match status" value="1"/>
</dbReference>
<accession>A0A9D7HMN1</accession>
<dbReference type="Pfam" id="PF08544">
    <property type="entry name" value="GHMP_kinases_C"/>
    <property type="match status" value="1"/>
</dbReference>
<sequence>MSVDIEWGRPLPAPAKINLFLHVVGRRADGYHLLQTAFRFVDRHDEIRLFPRDDQLVVREGELPGVPSGQDLCVKAARLLQRECAASRGVTIQLTKRLPMGGGLGGGSSDAATVLLALNRLWALDLSRARLQALGLLLGADVPVFVFGRAAFAEGVGERLQPLGLDPAWYVVIEPGCSVPTAGIFASPDLTRNTNPIRMADFSSGWQRFAALRNDLQPIARTKYAPVAQAIDWLGGRPGVRFARMSGSGACVFAECESEDAARRIAETVPPQWAGWAARGLDEHPLFLRTCVQDDKDANFLGSRQAG</sequence>
<reference evidence="14" key="1">
    <citation type="journal article" date="2021" name="Nat. Commun.">
        <title>Connecting structure to function with the recovery of over 1000 high-quality metagenome-assembled genomes from activated sludge using long-read sequencing.</title>
        <authorList>
            <person name="Singleton C.M."/>
            <person name="Petriglieri F."/>
            <person name="Kristensen J.M."/>
            <person name="Kirkegaard R.H."/>
            <person name="Michaelsen T.Y."/>
            <person name="Andersen M.H."/>
            <person name="Kondrotaite Z."/>
            <person name="Karst S.M."/>
            <person name="Dueholm M.S."/>
            <person name="Nielsen P.H."/>
            <person name="Albertsen M."/>
        </authorList>
    </citation>
    <scope>NUCLEOTIDE SEQUENCE [LARGE SCALE GENOMIC DNA]</scope>
</reference>
<feature type="active site" evidence="10">
    <location>
        <position position="141"/>
    </location>
</feature>
<evidence type="ECO:0000256" key="1">
    <source>
        <dbReference type="ARBA" id="ARBA00009684"/>
    </source>
</evidence>